<keyword evidence="5" id="KW-0479">Metal-binding</keyword>
<dbReference type="Pfam" id="PF02244">
    <property type="entry name" value="Propep_M14"/>
    <property type="match status" value="1"/>
</dbReference>
<dbReference type="Gene3D" id="3.30.70.340">
    <property type="entry name" value="Metallocarboxypeptidase-like"/>
    <property type="match status" value="1"/>
</dbReference>
<keyword evidence="3" id="KW-0121">Carboxypeptidase</keyword>
<proteinExistence type="inferred from homology"/>
<dbReference type="InterPro" id="IPR000834">
    <property type="entry name" value="Peptidase_M14"/>
</dbReference>
<keyword evidence="8" id="KW-0862">Zinc</keyword>
<dbReference type="FunFam" id="3.40.630.10:FF:000001">
    <property type="entry name" value="Carboxypeptidase B"/>
    <property type="match status" value="1"/>
</dbReference>
<keyword evidence="9" id="KW-0482">Metalloprotease</keyword>
<organism evidence="18 19">
    <name type="scientific">Pyxicephalus adspersus</name>
    <name type="common">African bullfrog</name>
    <dbReference type="NCBI Taxonomy" id="30357"/>
    <lineage>
        <taxon>Eukaryota</taxon>
        <taxon>Metazoa</taxon>
        <taxon>Chordata</taxon>
        <taxon>Craniata</taxon>
        <taxon>Vertebrata</taxon>
        <taxon>Euteleostomi</taxon>
        <taxon>Amphibia</taxon>
        <taxon>Batrachia</taxon>
        <taxon>Anura</taxon>
        <taxon>Neobatrachia</taxon>
        <taxon>Ranoidea</taxon>
        <taxon>Pyxicephalidae</taxon>
        <taxon>Pyxicephalinae</taxon>
        <taxon>Pyxicephalus</taxon>
    </lineage>
</organism>
<protein>
    <recommendedName>
        <fullName evidence="14">Carboxypeptidase B</fullName>
        <ecNumber evidence="13">3.4.17.2</ecNumber>
    </recommendedName>
</protein>
<accession>A0AAV3ALH0</accession>
<dbReference type="EC" id="3.4.17.2" evidence="13"/>
<keyword evidence="4" id="KW-0645">Protease</keyword>
<evidence type="ECO:0000256" key="12">
    <source>
        <dbReference type="ARBA" id="ARBA00037795"/>
    </source>
</evidence>
<dbReference type="PRINTS" id="PR00765">
    <property type="entry name" value="CRBOXYPTASEA"/>
</dbReference>
<dbReference type="InterPro" id="IPR036990">
    <property type="entry name" value="M14A-like_propep"/>
</dbReference>
<dbReference type="SUPFAM" id="SSF53187">
    <property type="entry name" value="Zn-dependent exopeptidases"/>
    <property type="match status" value="1"/>
</dbReference>
<dbReference type="Proteomes" id="UP001181693">
    <property type="component" value="Unassembled WGS sequence"/>
</dbReference>
<sequence>MWILLLLVSIAAVSAEPLTFYGDKVFRVVPQTYEHVELLKSIAGLTKLDFWVPDSVTLLEEGKAADFRAAYDVAYDVQALIAQSGMPFEVMIDDVQKAIDNQLNSNVRSVHSYEQYNELENIYAWTANIAAQNPNLVTRSQIGTSFEGRPIYLLKVGKAGANKNAIFIDCGFHAREWITPAFCQWFVKEAVNSYGSDPEFTNLLNNLDFYVLPVLNVDGYVYTWTNDRMWRKTRSLNKNTPCVGTDPNRNFAAGWGTNGATSSPCSEVYCGTIPESESETRALGDFIRSNLPAIKSYLTIHSYSQMLLFPYSYTHKLANDYDELFTLAEGAVNALSSLYGTQYTYGPGGKTIYLSSGGSDDWAYDTGVKYSFTFELRDTGKYGFILPESEIVETCEETMLAVKYIANHVLNNA</sequence>
<evidence type="ECO:0000259" key="17">
    <source>
        <dbReference type="PROSITE" id="PS52035"/>
    </source>
</evidence>
<dbReference type="PROSITE" id="PS00133">
    <property type="entry name" value="CARBOXYPEPT_ZN_2"/>
    <property type="match status" value="1"/>
</dbReference>
<keyword evidence="6 16" id="KW-0732">Signal</keyword>
<evidence type="ECO:0000256" key="2">
    <source>
        <dbReference type="ARBA" id="ARBA00005988"/>
    </source>
</evidence>
<dbReference type="GO" id="GO:0008270">
    <property type="term" value="F:zinc ion binding"/>
    <property type="evidence" value="ECO:0007669"/>
    <property type="project" value="InterPro"/>
</dbReference>
<dbReference type="PANTHER" id="PTHR11705">
    <property type="entry name" value="PROTEASE FAMILY M14 CARBOXYPEPTIDASE A,B"/>
    <property type="match status" value="1"/>
</dbReference>
<dbReference type="AlphaFoldDB" id="A0AAV3ALH0"/>
<evidence type="ECO:0000256" key="9">
    <source>
        <dbReference type="ARBA" id="ARBA00023049"/>
    </source>
</evidence>
<dbReference type="PANTHER" id="PTHR11705:SF20">
    <property type="entry name" value="CARBOXYPEPTIDASE B"/>
    <property type="match status" value="1"/>
</dbReference>
<evidence type="ECO:0000256" key="4">
    <source>
        <dbReference type="ARBA" id="ARBA00022670"/>
    </source>
</evidence>
<evidence type="ECO:0000256" key="7">
    <source>
        <dbReference type="ARBA" id="ARBA00022801"/>
    </source>
</evidence>
<evidence type="ECO:0000256" key="10">
    <source>
        <dbReference type="ARBA" id="ARBA00023157"/>
    </source>
</evidence>
<feature type="signal peptide" evidence="16">
    <location>
        <begin position="1"/>
        <end position="15"/>
    </location>
</feature>
<evidence type="ECO:0000256" key="14">
    <source>
        <dbReference type="ARBA" id="ARBA00039334"/>
    </source>
</evidence>
<evidence type="ECO:0000256" key="8">
    <source>
        <dbReference type="ARBA" id="ARBA00022833"/>
    </source>
</evidence>
<evidence type="ECO:0000313" key="18">
    <source>
        <dbReference type="EMBL" id="DBA26043.1"/>
    </source>
</evidence>
<gene>
    <name evidence="18" type="ORF">GDO54_010346</name>
</gene>
<feature type="domain" description="Peptidase M14" evidence="17">
    <location>
        <begin position="115"/>
        <end position="409"/>
    </location>
</feature>
<reference evidence="18" key="1">
    <citation type="thesis" date="2020" institute="ProQuest LLC" country="789 East Eisenhower Parkway, Ann Arbor, MI, USA">
        <title>Comparative Genomics and Chromosome Evolution.</title>
        <authorList>
            <person name="Mudd A.B."/>
        </authorList>
    </citation>
    <scope>NUCLEOTIDE SEQUENCE</scope>
    <source>
        <strain evidence="18">1538</strain>
        <tissue evidence="18">Blood</tissue>
    </source>
</reference>
<evidence type="ECO:0000256" key="13">
    <source>
        <dbReference type="ARBA" id="ARBA00039143"/>
    </source>
</evidence>
<dbReference type="InterPro" id="IPR003146">
    <property type="entry name" value="M14A_act_pep"/>
</dbReference>
<dbReference type="SUPFAM" id="SSF54897">
    <property type="entry name" value="Protease propeptides/inhibitors"/>
    <property type="match status" value="1"/>
</dbReference>
<dbReference type="GO" id="GO:0004181">
    <property type="term" value="F:metallocarboxypeptidase activity"/>
    <property type="evidence" value="ECO:0007669"/>
    <property type="project" value="UniProtKB-EC"/>
</dbReference>
<comment type="catalytic activity">
    <reaction evidence="11">
        <text>Preferential release of a C-terminal lysine or arginine amino acid.</text>
        <dbReference type="EC" id="3.4.17.2"/>
    </reaction>
</comment>
<keyword evidence="19" id="KW-1185">Reference proteome</keyword>
<evidence type="ECO:0000313" key="19">
    <source>
        <dbReference type="Proteomes" id="UP001181693"/>
    </source>
</evidence>
<keyword evidence="7" id="KW-0378">Hydrolase</keyword>
<evidence type="ECO:0000256" key="11">
    <source>
        <dbReference type="ARBA" id="ARBA00036114"/>
    </source>
</evidence>
<dbReference type="GO" id="GO:0006508">
    <property type="term" value="P:proteolysis"/>
    <property type="evidence" value="ECO:0007669"/>
    <property type="project" value="UniProtKB-KW"/>
</dbReference>
<dbReference type="GO" id="GO:0005615">
    <property type="term" value="C:extracellular space"/>
    <property type="evidence" value="ECO:0007669"/>
    <property type="project" value="TreeGrafter"/>
</dbReference>
<evidence type="ECO:0000256" key="15">
    <source>
        <dbReference type="PROSITE-ProRule" id="PRU01379"/>
    </source>
</evidence>
<evidence type="ECO:0000256" key="16">
    <source>
        <dbReference type="SAM" id="SignalP"/>
    </source>
</evidence>
<dbReference type="InterPro" id="IPR057247">
    <property type="entry name" value="CARBOXYPEPT_ZN_2"/>
</dbReference>
<comment type="caution">
    <text evidence="18">The sequence shown here is derived from an EMBL/GenBank/DDBJ whole genome shotgun (WGS) entry which is preliminary data.</text>
</comment>
<evidence type="ECO:0000256" key="5">
    <source>
        <dbReference type="ARBA" id="ARBA00022723"/>
    </source>
</evidence>
<dbReference type="PROSITE" id="PS52035">
    <property type="entry name" value="PEPTIDASE_M14"/>
    <property type="match status" value="1"/>
</dbReference>
<name>A0AAV3ALH0_PYXAD</name>
<dbReference type="Gene3D" id="3.40.630.10">
    <property type="entry name" value="Zn peptidases"/>
    <property type="match status" value="1"/>
</dbReference>
<dbReference type="EMBL" id="DYDO01000004">
    <property type="protein sequence ID" value="DBA26043.1"/>
    <property type="molecule type" value="Genomic_DNA"/>
</dbReference>
<feature type="active site" description="Proton donor/acceptor" evidence="15">
    <location>
        <position position="375"/>
    </location>
</feature>
<keyword evidence="10" id="KW-1015">Disulfide bond</keyword>
<evidence type="ECO:0000256" key="6">
    <source>
        <dbReference type="ARBA" id="ARBA00022729"/>
    </source>
</evidence>
<comment type="subcellular location">
    <subcellularLocation>
        <location evidence="12">Zymogen granule lumen</location>
    </subcellularLocation>
</comment>
<comment type="similarity">
    <text evidence="2 15">Belongs to the peptidase M14 family.</text>
</comment>
<dbReference type="Pfam" id="PF00246">
    <property type="entry name" value="Peptidase_M14"/>
    <property type="match status" value="1"/>
</dbReference>
<dbReference type="FunFam" id="3.30.70.340:FF:000002">
    <property type="entry name" value="Carboxypeptidase A"/>
    <property type="match status" value="1"/>
</dbReference>
<feature type="chain" id="PRO_5043405176" description="Carboxypeptidase B" evidence="16">
    <location>
        <begin position="16"/>
        <end position="413"/>
    </location>
</feature>
<comment type="cofactor">
    <cofactor evidence="1">
        <name>Zn(2+)</name>
        <dbReference type="ChEBI" id="CHEBI:29105"/>
    </cofactor>
</comment>
<dbReference type="SMART" id="SM00631">
    <property type="entry name" value="Zn_pept"/>
    <property type="match status" value="1"/>
</dbReference>
<evidence type="ECO:0000256" key="1">
    <source>
        <dbReference type="ARBA" id="ARBA00001947"/>
    </source>
</evidence>
<evidence type="ECO:0000256" key="3">
    <source>
        <dbReference type="ARBA" id="ARBA00022645"/>
    </source>
</evidence>